<proteinExistence type="predicted"/>
<dbReference type="EMBL" id="JASBWS010000026">
    <property type="protein sequence ID" value="KAJ9110017.1"/>
    <property type="molecule type" value="Genomic_DNA"/>
</dbReference>
<evidence type="ECO:0000313" key="1">
    <source>
        <dbReference type="EMBL" id="KAJ9110017.1"/>
    </source>
</evidence>
<reference evidence="1" key="1">
    <citation type="submission" date="2023-04" db="EMBL/GenBank/DDBJ databases">
        <title>Draft Genome sequencing of Naganishia species isolated from polar environments using Oxford Nanopore Technology.</title>
        <authorList>
            <person name="Leo P."/>
            <person name="Venkateswaran K."/>
        </authorList>
    </citation>
    <scope>NUCLEOTIDE SEQUENCE</scope>
    <source>
        <strain evidence="1">MNA-CCFEE 5262</strain>
    </source>
</reference>
<dbReference type="Proteomes" id="UP001230649">
    <property type="component" value="Unassembled WGS sequence"/>
</dbReference>
<keyword evidence="2" id="KW-1185">Reference proteome</keyword>
<accession>A0ACC2WED8</accession>
<comment type="caution">
    <text evidence="1">The sequence shown here is derived from an EMBL/GenBank/DDBJ whole genome shotgun (WGS) entry which is preliminary data.</text>
</comment>
<protein>
    <submittedName>
        <fullName evidence="1">Uncharacterized protein</fullName>
    </submittedName>
</protein>
<sequence length="274" mass="30854">MAFDGPKCDLRAKDLAYEFERYGRLVRCDIPALKTAQSILPVLRSDERSKTSRSNRIGRERAALQGVKADRSRGASSRTASVSKVLNENTSFESNTQDAVSPEYRTESTYEQERLHELSNPLVDLSAFAFVEFRDPRDAEDAYYEMHGKPIDGRRINIQWAKRPPSSNWRYDDGRGGAPPRRDDDRRGGYGAPRRGRSPSPPPRRRSPSPRRSARRTPSPRRDTRDDRRSRSPVGRGGRSLTPHGNVSAAEADTIDDAVNENVRGEAGSDERDQ</sequence>
<gene>
    <name evidence="1" type="ORF">QFC20_003091</name>
</gene>
<name>A0ACC2WED8_9TREE</name>
<evidence type="ECO:0000313" key="2">
    <source>
        <dbReference type="Proteomes" id="UP001230649"/>
    </source>
</evidence>
<organism evidence="1 2">
    <name type="scientific">Naganishia adeliensis</name>
    <dbReference type="NCBI Taxonomy" id="92952"/>
    <lineage>
        <taxon>Eukaryota</taxon>
        <taxon>Fungi</taxon>
        <taxon>Dikarya</taxon>
        <taxon>Basidiomycota</taxon>
        <taxon>Agaricomycotina</taxon>
        <taxon>Tremellomycetes</taxon>
        <taxon>Filobasidiales</taxon>
        <taxon>Filobasidiaceae</taxon>
        <taxon>Naganishia</taxon>
    </lineage>
</organism>